<proteinExistence type="predicted"/>
<organism evidence="1 2">
    <name type="scientific">Nitrospirillum amazonense</name>
    <dbReference type="NCBI Taxonomy" id="28077"/>
    <lineage>
        <taxon>Bacteria</taxon>
        <taxon>Pseudomonadati</taxon>
        <taxon>Pseudomonadota</taxon>
        <taxon>Alphaproteobacteria</taxon>
        <taxon>Rhodospirillales</taxon>
        <taxon>Azospirillaceae</taxon>
        <taxon>Nitrospirillum</taxon>
    </lineage>
</organism>
<keyword evidence="2" id="KW-1185">Reference proteome</keyword>
<protein>
    <submittedName>
        <fullName evidence="1">Uncharacterized protein</fullName>
    </submittedName>
</protein>
<evidence type="ECO:0000313" key="2">
    <source>
        <dbReference type="Proteomes" id="UP000316545"/>
    </source>
</evidence>
<sequence length="252" mass="27327">MEAGGDRLQALDCQTDGLRLLTTRRLIEVRPGLQKTLKLRGDLLENYNFTDRVDAVYAAPGELWVGYNGGEWGGGLWRIKRTTGAVTKIRRKPSFMGPGVGPFLSPVNAVAPLPWPHLEKGDRKRKGCLAAAIGGTYSELSGEIGVVCGNILTTLSKPVMDHPPDRRYESASHEGPYAVPMYGLAVDGDALLASGMDGLYRITADGKAAKIPLPAFKRFGAIEISFALPHVVLVRNPAPAPINFWEPILVQR</sequence>
<dbReference type="Proteomes" id="UP000316545">
    <property type="component" value="Unassembled WGS sequence"/>
</dbReference>
<name>A0A560G564_9PROT</name>
<evidence type="ECO:0000313" key="1">
    <source>
        <dbReference type="EMBL" id="TWB29033.1"/>
    </source>
</evidence>
<reference evidence="1 2" key="1">
    <citation type="submission" date="2019-06" db="EMBL/GenBank/DDBJ databases">
        <title>Genomic Encyclopedia of Type Strains, Phase IV (KMG-V): Genome sequencing to study the core and pangenomes of soil and plant-associated prokaryotes.</title>
        <authorList>
            <person name="Whitman W."/>
        </authorList>
    </citation>
    <scope>NUCLEOTIDE SEQUENCE [LARGE SCALE GENOMIC DNA]</scope>
    <source>
        <strain evidence="1 2">BR 11865</strain>
    </source>
</reference>
<comment type="caution">
    <text evidence="1">The sequence shown here is derived from an EMBL/GenBank/DDBJ whole genome shotgun (WGS) entry which is preliminary data.</text>
</comment>
<accession>A0A560G564</accession>
<dbReference type="EMBL" id="VITO01000004">
    <property type="protein sequence ID" value="TWB29033.1"/>
    <property type="molecule type" value="Genomic_DNA"/>
</dbReference>
<gene>
    <name evidence="1" type="ORF">FBZ88_104198</name>
</gene>
<dbReference type="AlphaFoldDB" id="A0A560G564"/>